<keyword evidence="1" id="KW-0472">Membrane</keyword>
<protein>
    <submittedName>
        <fullName evidence="2">Uncharacterized protein</fullName>
    </submittedName>
</protein>
<feature type="transmembrane region" description="Helical" evidence="1">
    <location>
        <begin position="201"/>
        <end position="229"/>
    </location>
</feature>
<keyword evidence="3" id="KW-1185">Reference proteome</keyword>
<feature type="transmembrane region" description="Helical" evidence="1">
    <location>
        <begin position="156"/>
        <end position="180"/>
    </location>
</feature>
<sequence>MNTREVPLLASISWVKNAVHLMLRRPFAVFGGAALLSIVSTIPSWFEYLLQFFIDPGNMQQILLLLLGAAFALLVFLPLFGGYFRLMHRVAHDVESPSPLQVFEPYRIRRMAVRLVGYFVLVLIGYGLILAVFRFVGLPQDFLQRPSLQNLQILPLLFTALMMSLVTALMGIGLGEVAVSNQIVRIAFGTAWRGFLRNFKTFFMGALLIPIIATVAMVMWSGLMYVVVWPITKLPTSSTQLAIGLISWLSALPFIAFLFALLYSVWQDVVAAEIKHDEYV</sequence>
<name>A0ABU7UY91_9GAMM</name>
<accession>A0ABU7UY91</accession>
<proteinExistence type="predicted"/>
<gene>
    <name evidence="2" type="ORF">V3390_03100</name>
</gene>
<dbReference type="RefSeq" id="WP_331703308.1">
    <property type="nucleotide sequence ID" value="NZ_JAZHBO010000001.1"/>
</dbReference>
<feature type="transmembrane region" description="Helical" evidence="1">
    <location>
        <begin position="58"/>
        <end position="80"/>
    </location>
</feature>
<feature type="transmembrane region" description="Helical" evidence="1">
    <location>
        <begin position="115"/>
        <end position="136"/>
    </location>
</feature>
<keyword evidence="1" id="KW-0812">Transmembrane</keyword>
<organism evidence="2 3">
    <name type="scientific">Aquilutibacter rugosus</name>
    <dbReference type="NCBI Taxonomy" id="3115820"/>
    <lineage>
        <taxon>Bacteria</taxon>
        <taxon>Pseudomonadati</taxon>
        <taxon>Pseudomonadota</taxon>
        <taxon>Gammaproteobacteria</taxon>
        <taxon>Lysobacterales</taxon>
        <taxon>Lysobacteraceae</taxon>
        <taxon>Aquilutibacter</taxon>
    </lineage>
</organism>
<evidence type="ECO:0000256" key="1">
    <source>
        <dbReference type="SAM" id="Phobius"/>
    </source>
</evidence>
<feature type="transmembrane region" description="Helical" evidence="1">
    <location>
        <begin position="241"/>
        <end position="266"/>
    </location>
</feature>
<evidence type="ECO:0000313" key="2">
    <source>
        <dbReference type="EMBL" id="MEF2155218.1"/>
    </source>
</evidence>
<comment type="caution">
    <text evidence="2">The sequence shown here is derived from an EMBL/GenBank/DDBJ whole genome shotgun (WGS) entry which is preliminary data.</text>
</comment>
<keyword evidence="1" id="KW-1133">Transmembrane helix</keyword>
<evidence type="ECO:0000313" key="3">
    <source>
        <dbReference type="Proteomes" id="UP001356170"/>
    </source>
</evidence>
<dbReference type="EMBL" id="JAZHBO010000001">
    <property type="protein sequence ID" value="MEF2155218.1"/>
    <property type="molecule type" value="Genomic_DNA"/>
</dbReference>
<dbReference type="Proteomes" id="UP001356170">
    <property type="component" value="Unassembled WGS sequence"/>
</dbReference>
<reference evidence="2 3" key="1">
    <citation type="submission" date="2024-01" db="EMBL/GenBank/DDBJ databases">
        <title>Novel species of the genus Luteimonas isolated from rivers.</title>
        <authorList>
            <person name="Lu H."/>
        </authorList>
    </citation>
    <scope>NUCLEOTIDE SEQUENCE [LARGE SCALE GENOMIC DNA]</scope>
    <source>
        <strain evidence="2 3">FXH3W</strain>
    </source>
</reference>
<feature type="transmembrane region" description="Helical" evidence="1">
    <location>
        <begin position="27"/>
        <end position="46"/>
    </location>
</feature>